<feature type="binding site" evidence="18">
    <location>
        <position position="353"/>
    </location>
    <ligand>
        <name>Zn(2+)</name>
        <dbReference type="ChEBI" id="CHEBI:29105"/>
        <note>catalytic</note>
    </ligand>
</feature>
<comment type="catalytic activity">
    <reaction evidence="1">
        <text>Release of an N-terminal amino acid, Xaa-|-Yaa- from a peptide, amide or arylamide. Xaa is preferably Ala, but may be most amino acids including Pro (slow action). When a terminal hydrophobic residue is followed by a prolyl residue, the two may be released as an intact Xaa-Pro dipeptide.</text>
        <dbReference type="EC" id="3.4.11.2"/>
    </reaction>
</comment>
<evidence type="ECO:0000256" key="17">
    <source>
        <dbReference type="PIRSR" id="PIRSR634016-1"/>
    </source>
</evidence>
<keyword evidence="12 20" id="KW-0482">Metalloprotease</keyword>
<keyword evidence="11 18" id="KW-0862">Zinc</keyword>
<evidence type="ECO:0000256" key="10">
    <source>
        <dbReference type="ARBA" id="ARBA00022801"/>
    </source>
</evidence>
<evidence type="ECO:0000256" key="15">
    <source>
        <dbReference type="ARBA" id="ARBA00023180"/>
    </source>
</evidence>
<dbReference type="PRINTS" id="PR00756">
    <property type="entry name" value="ALADIPTASE"/>
</dbReference>
<reference evidence="26" key="1">
    <citation type="submission" date="2014-03" db="EMBL/GenBank/DDBJ databases">
        <authorList>
            <person name="Aksoy S."/>
            <person name="Warren W."/>
            <person name="Wilson R.K."/>
        </authorList>
    </citation>
    <scope>NUCLEOTIDE SEQUENCE [LARGE SCALE GENOMIC DNA]</scope>
    <source>
        <strain evidence="26">IAEA</strain>
    </source>
</reference>
<feature type="signal peptide" evidence="21">
    <location>
        <begin position="1"/>
        <end position="24"/>
    </location>
</feature>
<keyword evidence="14" id="KW-1015">Disulfide bond</keyword>
<dbReference type="FunFam" id="2.60.40.1910:FF:000008">
    <property type="entry name" value="Aminopeptidase"/>
    <property type="match status" value="1"/>
</dbReference>
<keyword evidence="26" id="KW-1185">Reference proteome</keyword>
<dbReference type="STRING" id="37001.A0A1A9WJU0"/>
<dbReference type="GO" id="GO:0016285">
    <property type="term" value="F:alanyl aminopeptidase activity"/>
    <property type="evidence" value="ECO:0007669"/>
    <property type="project" value="UniProtKB-EC"/>
</dbReference>
<dbReference type="Pfam" id="PF01433">
    <property type="entry name" value="Peptidase_M1"/>
    <property type="match status" value="1"/>
</dbReference>
<comment type="cofactor">
    <cofactor evidence="18 20">
        <name>Zn(2+)</name>
        <dbReference type="ChEBI" id="CHEBI:29105"/>
    </cofactor>
    <text evidence="18 20">Binds 1 zinc ion per subunit.</text>
</comment>
<dbReference type="InterPro" id="IPR001930">
    <property type="entry name" value="Peptidase_M1"/>
</dbReference>
<dbReference type="GO" id="GO:0006508">
    <property type="term" value="P:proteolysis"/>
    <property type="evidence" value="ECO:0007669"/>
    <property type="project" value="UniProtKB-KW"/>
</dbReference>
<accession>A0A1A9WJU0</accession>
<keyword evidence="5" id="KW-1003">Cell membrane</keyword>
<dbReference type="InterPro" id="IPR027268">
    <property type="entry name" value="Peptidase_M4/M1_CTD_sf"/>
</dbReference>
<evidence type="ECO:0000256" key="1">
    <source>
        <dbReference type="ARBA" id="ARBA00000098"/>
    </source>
</evidence>
<dbReference type="GO" id="GO:0005886">
    <property type="term" value="C:plasma membrane"/>
    <property type="evidence" value="ECO:0007669"/>
    <property type="project" value="UniProtKB-SubCell"/>
</dbReference>
<dbReference type="EnsemblMetazoa" id="GBRI022301-RA">
    <property type="protein sequence ID" value="GBRI022301-PA"/>
    <property type="gene ID" value="GBRI022301"/>
</dbReference>
<proteinExistence type="inferred from homology"/>
<evidence type="ECO:0000256" key="14">
    <source>
        <dbReference type="ARBA" id="ARBA00023157"/>
    </source>
</evidence>
<evidence type="ECO:0000256" key="5">
    <source>
        <dbReference type="ARBA" id="ARBA00022475"/>
    </source>
</evidence>
<dbReference type="FunFam" id="1.10.390.10:FF:000013">
    <property type="entry name" value="Aminopeptidase N"/>
    <property type="match status" value="1"/>
</dbReference>
<reference evidence="25" key="2">
    <citation type="submission" date="2020-05" db="UniProtKB">
        <authorList>
            <consortium name="EnsemblMetazoa"/>
        </authorList>
    </citation>
    <scope>IDENTIFICATION</scope>
    <source>
        <strain evidence="25">IAEA</strain>
    </source>
</reference>
<dbReference type="FunFam" id="1.25.50.20:FF:000001">
    <property type="entry name" value="Aminopeptidase"/>
    <property type="match status" value="1"/>
</dbReference>
<evidence type="ECO:0000256" key="9">
    <source>
        <dbReference type="ARBA" id="ARBA00022729"/>
    </source>
</evidence>
<dbReference type="GO" id="GO:0042277">
    <property type="term" value="F:peptide binding"/>
    <property type="evidence" value="ECO:0007669"/>
    <property type="project" value="TreeGrafter"/>
</dbReference>
<keyword evidence="13" id="KW-0472">Membrane</keyword>
<evidence type="ECO:0000256" key="7">
    <source>
        <dbReference type="ARBA" id="ARBA00022670"/>
    </source>
</evidence>
<dbReference type="GO" id="GO:0005615">
    <property type="term" value="C:extracellular space"/>
    <property type="evidence" value="ECO:0007669"/>
    <property type="project" value="TreeGrafter"/>
</dbReference>
<evidence type="ECO:0000256" key="13">
    <source>
        <dbReference type="ARBA" id="ARBA00023136"/>
    </source>
</evidence>
<feature type="active site" description="Proton acceptor" evidence="17">
    <location>
        <position position="350"/>
    </location>
</feature>
<evidence type="ECO:0000259" key="22">
    <source>
        <dbReference type="Pfam" id="PF01433"/>
    </source>
</evidence>
<dbReference type="GO" id="GO:0005737">
    <property type="term" value="C:cytoplasm"/>
    <property type="evidence" value="ECO:0007669"/>
    <property type="project" value="TreeGrafter"/>
</dbReference>
<feature type="chain" id="PRO_5008400465" description="Aminopeptidase" evidence="21">
    <location>
        <begin position="25"/>
        <end position="943"/>
    </location>
</feature>
<evidence type="ECO:0000259" key="24">
    <source>
        <dbReference type="Pfam" id="PF17900"/>
    </source>
</evidence>
<dbReference type="Gene3D" id="1.10.390.10">
    <property type="entry name" value="Neutral Protease Domain 2"/>
    <property type="match status" value="1"/>
</dbReference>
<dbReference type="Gene3D" id="2.60.40.1730">
    <property type="entry name" value="tricorn interacting facor f3 domain"/>
    <property type="match status" value="1"/>
</dbReference>
<dbReference type="EC" id="3.4.11.-" evidence="20"/>
<evidence type="ECO:0000256" key="2">
    <source>
        <dbReference type="ARBA" id="ARBA00004609"/>
    </source>
</evidence>
<evidence type="ECO:0000256" key="11">
    <source>
        <dbReference type="ARBA" id="ARBA00022833"/>
    </source>
</evidence>
<dbReference type="SUPFAM" id="SSF55486">
    <property type="entry name" value="Metalloproteases ('zincins'), catalytic domain"/>
    <property type="match status" value="1"/>
</dbReference>
<comment type="similarity">
    <text evidence="3 20">Belongs to the peptidase M1 family.</text>
</comment>
<dbReference type="InterPro" id="IPR024571">
    <property type="entry name" value="ERAP1-like_C_dom"/>
</dbReference>
<keyword evidence="16" id="KW-0449">Lipoprotein</keyword>
<sequence length="943" mass="109816">MLQLCAGVMVQVLLIATFFCCSLSVAPKSHFRNYTHYRLPESIRPEHYTLKVVTLLDPLHLTFAGEVIIKFRVLIGTGNITLHARNLTIDEDRIELQKHEYTKTTLYAIDAVRSMDLYDYYVIHTCLPLLRDETYTLKLVFRAPLNHLLHGYYRSSYVDQLTNEIKWLSVTQFEPAYARIAFPCFDEPNYRTKFKVWLGHHKSFDALSNAPLHKQEQMSSESNETTDYVWSIFHETVPIPTYLVAYSVNNFTYKLSGNYGVKFSTWCRPEIADQCELAAQLAPELFTFFESILKSPLYFSKIDQVFIPDFAANAMENWGLITYRENALLFSTNISSEMNRRRVTTVVAHEVAHQWFGNLVNVKWWSNVWIIEGFATYMSILGVHHLNPGWNFLGVDSMNNILGVFESDARINSHPLTQEIKSIDQINNRFITGLSYKKGAMLLRMVHMIVGDDVFVSSIREYFSKSAYTADDYSSLWNTLTIKARSYQRMDRKVNLNTIIGSWGLQTGYPLLRVTRNYRTNNAYITQERFLLNSSHASIAPKNCWWIPITFTNASRLDFYGFKPSHWLECNGNERINITLKSVAARNDWVIFNVQIMGLYRVMYDKNNWILLNRTLNSKNYTDIHVLNRAQLIEDSLTLAWAGHIHYNLTLDILNYLQYEENYLPWRTALRGITKLDNVLKSYTETYKIFTDFVGYLLLPTYNSMQGLNITEDENETTHIAIMHRTQITYWACHVEIDDCVQAAKKYFNDWKASNVNKIPVNLRLAVYCTAIKYGDQSDWEFLWQYLQGLKVPSEQRTVIQSLCCSRNGTILSNFLHLIFNDTKYIRRQDSAAAFEGITRNQVGFQLAKDYLDGHVDELYEYYGTISRDITKLILPLARQITKTEDNKALLDLLNRKRDMFGKLRRSVLNAVEVIQLNVDWIKRYRNIVHKKLSKQILNPVPN</sequence>
<keyword evidence="7 20" id="KW-0645">Protease</keyword>
<keyword evidence="6" id="KW-0336">GPI-anchor</keyword>
<evidence type="ECO:0000256" key="21">
    <source>
        <dbReference type="SAM" id="SignalP"/>
    </source>
</evidence>
<evidence type="ECO:0000313" key="26">
    <source>
        <dbReference type="Proteomes" id="UP000091820"/>
    </source>
</evidence>
<dbReference type="GO" id="GO:0008270">
    <property type="term" value="F:zinc ion binding"/>
    <property type="evidence" value="ECO:0007669"/>
    <property type="project" value="UniProtKB-UniRule"/>
</dbReference>
<organism evidence="25 26">
    <name type="scientific">Glossina brevipalpis</name>
    <dbReference type="NCBI Taxonomy" id="37001"/>
    <lineage>
        <taxon>Eukaryota</taxon>
        <taxon>Metazoa</taxon>
        <taxon>Ecdysozoa</taxon>
        <taxon>Arthropoda</taxon>
        <taxon>Hexapoda</taxon>
        <taxon>Insecta</taxon>
        <taxon>Pterygota</taxon>
        <taxon>Neoptera</taxon>
        <taxon>Endopterygota</taxon>
        <taxon>Diptera</taxon>
        <taxon>Brachycera</taxon>
        <taxon>Muscomorpha</taxon>
        <taxon>Hippoboscoidea</taxon>
        <taxon>Glossinidae</taxon>
        <taxon>Glossina</taxon>
    </lineage>
</organism>
<dbReference type="CDD" id="cd09601">
    <property type="entry name" value="M1_APN-Q_like"/>
    <property type="match status" value="1"/>
</dbReference>
<dbReference type="PANTHER" id="PTHR11533:SF253">
    <property type="entry name" value="AMINOPEPTIDASE-RELATED"/>
    <property type="match status" value="1"/>
</dbReference>
<dbReference type="GO" id="GO:0043171">
    <property type="term" value="P:peptide catabolic process"/>
    <property type="evidence" value="ECO:0007669"/>
    <property type="project" value="TreeGrafter"/>
</dbReference>
<evidence type="ECO:0000313" key="25">
    <source>
        <dbReference type="EnsemblMetazoa" id="GBRI022301-PA"/>
    </source>
</evidence>
<feature type="site" description="Transition state stabilizer" evidence="19">
    <location>
        <position position="436"/>
    </location>
</feature>
<dbReference type="AlphaFoldDB" id="A0A1A9WJU0"/>
<keyword evidence="4 20" id="KW-0031">Aminopeptidase</keyword>
<evidence type="ECO:0000256" key="12">
    <source>
        <dbReference type="ARBA" id="ARBA00023049"/>
    </source>
</evidence>
<keyword evidence="9 21" id="KW-0732">Signal</keyword>
<feature type="binding site" evidence="18">
    <location>
        <position position="349"/>
    </location>
    <ligand>
        <name>Zn(2+)</name>
        <dbReference type="ChEBI" id="CHEBI:29105"/>
        <note>catalytic</note>
    </ligand>
</feature>
<evidence type="ECO:0000256" key="16">
    <source>
        <dbReference type="ARBA" id="ARBA00023288"/>
    </source>
</evidence>
<dbReference type="InterPro" id="IPR045357">
    <property type="entry name" value="Aminopeptidase_N-like_N"/>
</dbReference>
<dbReference type="InterPro" id="IPR014782">
    <property type="entry name" value="Peptidase_M1_dom"/>
</dbReference>
<dbReference type="Proteomes" id="UP000091820">
    <property type="component" value="Unassembled WGS sequence"/>
</dbReference>
<dbReference type="InterPro" id="IPR034016">
    <property type="entry name" value="M1_APN-typ"/>
</dbReference>
<evidence type="ECO:0000256" key="4">
    <source>
        <dbReference type="ARBA" id="ARBA00022438"/>
    </source>
</evidence>
<dbReference type="VEuPathDB" id="VectorBase:GBRI022301"/>
<keyword evidence="10 20" id="KW-0378">Hydrolase</keyword>
<dbReference type="PANTHER" id="PTHR11533">
    <property type="entry name" value="PROTEASE M1 ZINC METALLOPROTEASE"/>
    <property type="match status" value="1"/>
</dbReference>
<keyword evidence="8 18" id="KW-0479">Metal-binding</keyword>
<name>A0A1A9WJU0_9MUSC</name>
<dbReference type="Pfam" id="PF11838">
    <property type="entry name" value="ERAP1_C"/>
    <property type="match status" value="1"/>
</dbReference>
<dbReference type="Pfam" id="PF17900">
    <property type="entry name" value="Peptidase_M1_N"/>
    <property type="match status" value="1"/>
</dbReference>
<evidence type="ECO:0000256" key="20">
    <source>
        <dbReference type="RuleBase" id="RU364040"/>
    </source>
</evidence>
<protein>
    <recommendedName>
        <fullName evidence="20">Aminopeptidase</fullName>
        <ecNumber evidence="20">3.4.11.-</ecNumber>
    </recommendedName>
</protein>
<evidence type="ECO:0000259" key="23">
    <source>
        <dbReference type="Pfam" id="PF11838"/>
    </source>
</evidence>
<dbReference type="GO" id="GO:0070006">
    <property type="term" value="F:metalloaminopeptidase activity"/>
    <property type="evidence" value="ECO:0007669"/>
    <property type="project" value="TreeGrafter"/>
</dbReference>
<feature type="domain" description="Peptidase M1 membrane alanine aminopeptidase" evidence="22">
    <location>
        <begin position="280"/>
        <end position="484"/>
    </location>
</feature>
<evidence type="ECO:0000256" key="3">
    <source>
        <dbReference type="ARBA" id="ARBA00010136"/>
    </source>
</evidence>
<evidence type="ECO:0000256" key="6">
    <source>
        <dbReference type="ARBA" id="ARBA00022622"/>
    </source>
</evidence>
<dbReference type="Gene3D" id="2.60.40.1910">
    <property type="match status" value="1"/>
</dbReference>
<feature type="domain" description="Aminopeptidase N-like N-terminal" evidence="24">
    <location>
        <begin position="45"/>
        <end position="243"/>
    </location>
</feature>
<dbReference type="Gene3D" id="1.25.50.20">
    <property type="match status" value="1"/>
</dbReference>
<comment type="subcellular location">
    <subcellularLocation>
        <location evidence="2">Cell membrane</location>
        <topology evidence="2">Lipid-anchor</topology>
        <topology evidence="2">GPI-anchor</topology>
    </subcellularLocation>
</comment>
<evidence type="ECO:0000256" key="8">
    <source>
        <dbReference type="ARBA" id="ARBA00022723"/>
    </source>
</evidence>
<dbReference type="GO" id="GO:0098552">
    <property type="term" value="C:side of membrane"/>
    <property type="evidence" value="ECO:0007669"/>
    <property type="project" value="UniProtKB-KW"/>
</dbReference>
<dbReference type="InterPro" id="IPR042097">
    <property type="entry name" value="Aminopeptidase_N-like_N_sf"/>
</dbReference>
<evidence type="ECO:0000256" key="18">
    <source>
        <dbReference type="PIRSR" id="PIRSR634016-3"/>
    </source>
</evidence>
<feature type="binding site" evidence="18">
    <location>
        <position position="372"/>
    </location>
    <ligand>
        <name>Zn(2+)</name>
        <dbReference type="ChEBI" id="CHEBI:29105"/>
        <note>catalytic</note>
    </ligand>
</feature>
<keyword evidence="15" id="KW-0325">Glycoprotein</keyword>
<evidence type="ECO:0000256" key="19">
    <source>
        <dbReference type="PIRSR" id="PIRSR634016-4"/>
    </source>
</evidence>
<feature type="domain" description="ERAP1-like C-terminal" evidence="23">
    <location>
        <begin position="589"/>
        <end position="916"/>
    </location>
</feature>
<dbReference type="SUPFAM" id="SSF63737">
    <property type="entry name" value="Leukotriene A4 hydrolase N-terminal domain"/>
    <property type="match status" value="1"/>
</dbReference>
<dbReference type="InterPro" id="IPR050344">
    <property type="entry name" value="Peptidase_M1_aminopeptidases"/>
</dbReference>